<dbReference type="Proteomes" id="UP001497382">
    <property type="component" value="Unassembled WGS sequence"/>
</dbReference>
<evidence type="ECO:0000313" key="2">
    <source>
        <dbReference type="Proteomes" id="UP001497382"/>
    </source>
</evidence>
<sequence>MDLSTAWMRSLGGGGGELHPKELHPTLLIALKTLLHGSLSLHIASNAQHRPTTSPCCSDGTPTDPRSPKVLIIITRF</sequence>
<name>A0AAV2BNN4_9ARAC</name>
<keyword evidence="2" id="KW-1185">Reference proteome</keyword>
<gene>
    <name evidence="1" type="ORF">LARSCL_LOCUS20439</name>
</gene>
<organism evidence="1 2">
    <name type="scientific">Larinioides sclopetarius</name>
    <dbReference type="NCBI Taxonomy" id="280406"/>
    <lineage>
        <taxon>Eukaryota</taxon>
        <taxon>Metazoa</taxon>
        <taxon>Ecdysozoa</taxon>
        <taxon>Arthropoda</taxon>
        <taxon>Chelicerata</taxon>
        <taxon>Arachnida</taxon>
        <taxon>Araneae</taxon>
        <taxon>Araneomorphae</taxon>
        <taxon>Entelegynae</taxon>
        <taxon>Araneoidea</taxon>
        <taxon>Araneidae</taxon>
        <taxon>Larinioides</taxon>
    </lineage>
</organism>
<dbReference type="AlphaFoldDB" id="A0AAV2BNN4"/>
<protein>
    <submittedName>
        <fullName evidence="1">Uncharacterized protein</fullName>
    </submittedName>
</protein>
<evidence type="ECO:0000313" key="1">
    <source>
        <dbReference type="EMBL" id="CAL1297673.1"/>
    </source>
</evidence>
<accession>A0AAV2BNN4</accession>
<proteinExistence type="predicted"/>
<dbReference type="EMBL" id="CAXIEN010000436">
    <property type="protein sequence ID" value="CAL1297673.1"/>
    <property type="molecule type" value="Genomic_DNA"/>
</dbReference>
<comment type="caution">
    <text evidence="1">The sequence shown here is derived from an EMBL/GenBank/DDBJ whole genome shotgun (WGS) entry which is preliminary data.</text>
</comment>
<reference evidence="1 2" key="1">
    <citation type="submission" date="2024-04" db="EMBL/GenBank/DDBJ databases">
        <authorList>
            <person name="Rising A."/>
            <person name="Reimegard J."/>
            <person name="Sonavane S."/>
            <person name="Akerstrom W."/>
            <person name="Nylinder S."/>
            <person name="Hedman E."/>
            <person name="Kallberg Y."/>
        </authorList>
    </citation>
    <scope>NUCLEOTIDE SEQUENCE [LARGE SCALE GENOMIC DNA]</scope>
</reference>